<evidence type="ECO:0000313" key="1">
    <source>
        <dbReference type="EMBL" id="TMR11254.1"/>
    </source>
</evidence>
<proteinExistence type="predicted"/>
<organism evidence="1 2">
    <name type="scientific">Nonomuraea turkmeniaca</name>
    <dbReference type="NCBI Taxonomy" id="103838"/>
    <lineage>
        <taxon>Bacteria</taxon>
        <taxon>Bacillati</taxon>
        <taxon>Actinomycetota</taxon>
        <taxon>Actinomycetes</taxon>
        <taxon>Streptosporangiales</taxon>
        <taxon>Streptosporangiaceae</taxon>
        <taxon>Nonomuraea</taxon>
    </lineage>
</organism>
<dbReference type="OrthoDB" id="4554725at2"/>
<dbReference type="RefSeq" id="WP_138671171.1">
    <property type="nucleotide sequence ID" value="NZ_VCKY01000162.1"/>
</dbReference>
<dbReference type="Proteomes" id="UP000309128">
    <property type="component" value="Unassembled WGS sequence"/>
</dbReference>
<keyword evidence="2" id="KW-1185">Reference proteome</keyword>
<gene>
    <name evidence="1" type="ORF">ETD86_36330</name>
</gene>
<dbReference type="EMBL" id="VCKY01000162">
    <property type="protein sequence ID" value="TMR11254.1"/>
    <property type="molecule type" value="Genomic_DNA"/>
</dbReference>
<reference evidence="1 2" key="1">
    <citation type="submission" date="2019-05" db="EMBL/GenBank/DDBJ databases">
        <title>Draft genome sequence of Nonomuraea turkmeniaca DSM 43926.</title>
        <authorList>
            <person name="Saricaoglu S."/>
            <person name="Isik K."/>
        </authorList>
    </citation>
    <scope>NUCLEOTIDE SEQUENCE [LARGE SCALE GENOMIC DNA]</scope>
    <source>
        <strain evidence="1 2">DSM 43926</strain>
    </source>
</reference>
<dbReference type="AlphaFoldDB" id="A0A5S4F5A9"/>
<accession>A0A5S4F5A9</accession>
<name>A0A5S4F5A9_9ACTN</name>
<comment type="caution">
    <text evidence="1">The sequence shown here is derived from an EMBL/GenBank/DDBJ whole genome shotgun (WGS) entry which is preliminary data.</text>
</comment>
<evidence type="ECO:0000313" key="2">
    <source>
        <dbReference type="Proteomes" id="UP000309128"/>
    </source>
</evidence>
<protein>
    <submittedName>
        <fullName evidence="1">Uncharacterized protein</fullName>
    </submittedName>
</protein>
<sequence length="93" mass="10290">MQMKGWETFTPASVLSNWTWMSERTELDPLALERSASFGKHCAGVLADIGSDSALDQLHRIAQRAIPGLRQTAEETLAWAAKRRGLTFDEAAD</sequence>